<evidence type="ECO:0000313" key="6">
    <source>
        <dbReference type="EMBL" id="KAF7408105.1"/>
    </source>
</evidence>
<evidence type="ECO:0000256" key="5">
    <source>
        <dbReference type="SAM" id="MobiDB-lite"/>
    </source>
</evidence>
<dbReference type="GO" id="GO:0046854">
    <property type="term" value="P:phosphatidylinositol phosphate biosynthetic process"/>
    <property type="evidence" value="ECO:0007669"/>
    <property type="project" value="TreeGrafter"/>
</dbReference>
<dbReference type="GO" id="GO:0000828">
    <property type="term" value="F:inositol hexakisphosphate kinase activity"/>
    <property type="evidence" value="ECO:0007669"/>
    <property type="project" value="TreeGrafter"/>
</dbReference>
<dbReference type="InterPro" id="IPR005522">
    <property type="entry name" value="IPK"/>
</dbReference>
<dbReference type="GO" id="GO:0005634">
    <property type="term" value="C:nucleus"/>
    <property type="evidence" value="ECO:0007669"/>
    <property type="project" value="TreeGrafter"/>
</dbReference>
<comment type="caution">
    <text evidence="6">The sequence shown here is derived from an EMBL/GenBank/DDBJ whole genome shotgun (WGS) entry which is preliminary data.</text>
</comment>
<dbReference type="Pfam" id="PF03770">
    <property type="entry name" value="IPK"/>
    <property type="match status" value="1"/>
</dbReference>
<gene>
    <name evidence="6" type="ORF">HZH66_002642</name>
</gene>
<dbReference type="Proteomes" id="UP000614350">
    <property type="component" value="Unassembled WGS sequence"/>
</dbReference>
<evidence type="ECO:0000256" key="2">
    <source>
        <dbReference type="ARBA" id="ARBA00022679"/>
    </source>
</evidence>
<accession>A0A834NFE6</accession>
<dbReference type="EC" id="2.7.-.-" evidence="4"/>
<comment type="similarity">
    <text evidence="1 4">Belongs to the inositol phosphokinase (IPK) family.</text>
</comment>
<proteinExistence type="inferred from homology"/>
<dbReference type="AlphaFoldDB" id="A0A834NFE6"/>
<evidence type="ECO:0000256" key="3">
    <source>
        <dbReference type="ARBA" id="ARBA00022777"/>
    </source>
</evidence>
<evidence type="ECO:0000256" key="1">
    <source>
        <dbReference type="ARBA" id="ARBA00007374"/>
    </source>
</evidence>
<organism evidence="6 7">
    <name type="scientific">Vespula vulgaris</name>
    <name type="common">Yellow jacket</name>
    <name type="synonym">Wasp</name>
    <dbReference type="NCBI Taxonomy" id="7454"/>
    <lineage>
        <taxon>Eukaryota</taxon>
        <taxon>Metazoa</taxon>
        <taxon>Ecdysozoa</taxon>
        <taxon>Arthropoda</taxon>
        <taxon>Hexapoda</taxon>
        <taxon>Insecta</taxon>
        <taxon>Pterygota</taxon>
        <taxon>Neoptera</taxon>
        <taxon>Endopterygota</taxon>
        <taxon>Hymenoptera</taxon>
        <taxon>Apocrita</taxon>
        <taxon>Aculeata</taxon>
        <taxon>Vespoidea</taxon>
        <taxon>Vespidae</taxon>
        <taxon>Vespinae</taxon>
        <taxon>Vespula</taxon>
    </lineage>
</organism>
<dbReference type="GO" id="GO:0032958">
    <property type="term" value="P:inositol phosphate biosynthetic process"/>
    <property type="evidence" value="ECO:0007669"/>
    <property type="project" value="InterPro"/>
</dbReference>
<dbReference type="EMBL" id="JACSEA010000002">
    <property type="protein sequence ID" value="KAF7408105.1"/>
    <property type="molecule type" value="Genomic_DNA"/>
</dbReference>
<keyword evidence="3 4" id="KW-0418">Kinase</keyword>
<protein>
    <recommendedName>
        <fullName evidence="4">Kinase</fullName>
        <ecNumber evidence="4">2.7.-.-</ecNumber>
    </recommendedName>
</protein>
<name>A0A834NFE6_VESVU</name>
<keyword evidence="7" id="KW-1185">Reference proteome</keyword>
<feature type="compositionally biased region" description="Basic and acidic residues" evidence="5">
    <location>
        <begin position="41"/>
        <end position="63"/>
    </location>
</feature>
<dbReference type="GO" id="GO:0005737">
    <property type="term" value="C:cytoplasm"/>
    <property type="evidence" value="ECO:0007669"/>
    <property type="project" value="TreeGrafter"/>
</dbReference>
<evidence type="ECO:0000313" key="7">
    <source>
        <dbReference type="Proteomes" id="UP000614350"/>
    </source>
</evidence>
<keyword evidence="2 4" id="KW-0808">Transferase</keyword>
<dbReference type="PANTHER" id="PTHR12400:SF26">
    <property type="entry name" value="KINASE"/>
    <property type="match status" value="1"/>
</dbReference>
<feature type="compositionally biased region" description="Polar residues" evidence="5">
    <location>
        <begin position="64"/>
        <end position="97"/>
    </location>
</feature>
<feature type="region of interest" description="Disordered" evidence="5">
    <location>
        <begin position="37"/>
        <end position="97"/>
    </location>
</feature>
<dbReference type="InterPro" id="IPR038286">
    <property type="entry name" value="IPK_sf"/>
</dbReference>
<dbReference type="Gene3D" id="3.30.470.160">
    <property type="entry name" value="Inositol polyphosphate kinase"/>
    <property type="match status" value="1"/>
</dbReference>
<reference evidence="6" key="1">
    <citation type="journal article" date="2020" name="G3 (Bethesda)">
        <title>High-Quality Assemblies for Three Invasive Social Wasps from the &lt;i&gt;Vespula&lt;/i&gt; Genus.</title>
        <authorList>
            <person name="Harrop T.W.R."/>
            <person name="Guhlin J."/>
            <person name="McLaughlin G.M."/>
            <person name="Permina E."/>
            <person name="Stockwell P."/>
            <person name="Gilligan J."/>
            <person name="Le Lec M.F."/>
            <person name="Gruber M.A.M."/>
            <person name="Quinn O."/>
            <person name="Lovegrove M."/>
            <person name="Duncan E.J."/>
            <person name="Remnant E.J."/>
            <person name="Van Eeckhoven J."/>
            <person name="Graham B."/>
            <person name="Knapp R.A."/>
            <person name="Langford K.W."/>
            <person name="Kronenberg Z."/>
            <person name="Press M.O."/>
            <person name="Eacker S.M."/>
            <person name="Wilson-Rankin E.E."/>
            <person name="Purcell J."/>
            <person name="Lester P.J."/>
            <person name="Dearden P.K."/>
        </authorList>
    </citation>
    <scope>NUCLEOTIDE SEQUENCE</scope>
    <source>
        <strain evidence="6">Marl-1</strain>
    </source>
</reference>
<dbReference type="SUPFAM" id="SSF56104">
    <property type="entry name" value="SAICAR synthase-like"/>
    <property type="match status" value="1"/>
</dbReference>
<evidence type="ECO:0000256" key="4">
    <source>
        <dbReference type="RuleBase" id="RU363090"/>
    </source>
</evidence>
<dbReference type="PANTHER" id="PTHR12400">
    <property type="entry name" value="INOSITOL POLYPHOSPHATE KINASE"/>
    <property type="match status" value="1"/>
</dbReference>
<sequence>MSSSVCHAPLPTRMETFTTRLCLRAVDQYERLLQAHFNKSSNKEQSRINHDSTTHKDTRRQKDASSSNSNYSAFRQWRRSTSVGTNRSNSAGPRSVNSIVKLPNDAATIKKMEQFPLVLSDTTMPDEDLSLKFLALNALDLTAPASDVLLKNRLKSWFQLSGHPDGFAPAGPGTDLLFGFNDPHVMDIKMGTRTFLESEVSKTMARPDLYQKMIAVDPNAPTKQEHEQRAVTKLRYMQFREQQSSTCSHGFRIEAMKLPGAPPITDLKKVKSHKEVLGTMKTFLGQKEETRRNLLIRLKNLRTKIEKSKYFQTHEIIGSSIFMIYDNEKVGVWLIDFAKTRELPDGLKVTHRHPWEQGNHEEGFLFGLDNLISTIEEVDISLRMIN</sequence>